<organism evidence="1 2">
    <name type="scientific">Natronobacterium haloterrestre</name>
    <name type="common">Halobiforma haloterrestris</name>
    <dbReference type="NCBI Taxonomy" id="148448"/>
    <lineage>
        <taxon>Archaea</taxon>
        <taxon>Methanobacteriati</taxon>
        <taxon>Methanobacteriota</taxon>
        <taxon>Stenosarchaea group</taxon>
        <taxon>Halobacteria</taxon>
        <taxon>Halobacteriales</taxon>
        <taxon>Natrialbaceae</taxon>
        <taxon>Natronobacterium</taxon>
    </lineage>
</organism>
<name>A0A1I1KGA0_NATHA</name>
<evidence type="ECO:0000313" key="2">
    <source>
        <dbReference type="Proteomes" id="UP000199161"/>
    </source>
</evidence>
<dbReference type="OrthoDB" id="102174at2157"/>
<sequence>MQLAKLNDGTESLKTAKSFDQGFSGIVGEEYYGYSTVDGFREVGNSSLDDPKRRLEALSSNIESAASTQGSVGGRLENQLEDLGYL</sequence>
<dbReference type="RefSeq" id="WP_143095859.1">
    <property type="nucleotide sequence ID" value="NZ_FOKW01000011.1"/>
</dbReference>
<keyword evidence="2" id="KW-1185">Reference proteome</keyword>
<evidence type="ECO:0000313" key="1">
    <source>
        <dbReference type="EMBL" id="SFC59984.1"/>
    </source>
</evidence>
<proteinExistence type="predicted"/>
<accession>A0A1I1KGA0</accession>
<gene>
    <name evidence="1" type="ORF">SAMN05444422_111124</name>
</gene>
<dbReference type="AlphaFoldDB" id="A0A1I1KGA0"/>
<reference evidence="2" key="1">
    <citation type="submission" date="2016-10" db="EMBL/GenBank/DDBJ databases">
        <authorList>
            <person name="Varghese N."/>
            <person name="Submissions S."/>
        </authorList>
    </citation>
    <scope>NUCLEOTIDE SEQUENCE [LARGE SCALE GENOMIC DNA]</scope>
    <source>
        <strain evidence="2">DSM 13078</strain>
    </source>
</reference>
<dbReference type="Proteomes" id="UP000199161">
    <property type="component" value="Unassembled WGS sequence"/>
</dbReference>
<dbReference type="EMBL" id="FOKW01000011">
    <property type="protein sequence ID" value="SFC59984.1"/>
    <property type="molecule type" value="Genomic_DNA"/>
</dbReference>
<protein>
    <submittedName>
        <fullName evidence="1">Uncharacterized protein</fullName>
    </submittedName>
</protein>